<proteinExistence type="inferred from homology"/>
<dbReference type="InterPro" id="IPR002401">
    <property type="entry name" value="Cyt_P450_E_grp-I"/>
</dbReference>
<evidence type="ECO:0008006" key="13">
    <source>
        <dbReference type="Google" id="ProtNLM"/>
    </source>
</evidence>
<evidence type="ECO:0000313" key="11">
    <source>
        <dbReference type="EMBL" id="KAL2634442.1"/>
    </source>
</evidence>
<feature type="binding site" description="axial binding residue" evidence="8">
    <location>
        <position position="483"/>
    </location>
    <ligand>
        <name>heme</name>
        <dbReference type="ChEBI" id="CHEBI:30413"/>
    </ligand>
    <ligandPart>
        <name>Fe</name>
        <dbReference type="ChEBI" id="CHEBI:18248"/>
    </ligandPart>
</feature>
<keyword evidence="7 9" id="KW-0503">Monooxygenase</keyword>
<comment type="cofactor">
    <cofactor evidence="1 8">
        <name>heme</name>
        <dbReference type="ChEBI" id="CHEBI:30413"/>
    </cofactor>
</comment>
<comment type="caution">
    <text evidence="11">The sequence shown here is derived from an EMBL/GenBank/DDBJ whole genome shotgun (WGS) entry which is preliminary data.</text>
</comment>
<dbReference type="PRINTS" id="PR00385">
    <property type="entry name" value="P450"/>
</dbReference>
<dbReference type="GO" id="GO:0046872">
    <property type="term" value="F:metal ion binding"/>
    <property type="evidence" value="ECO:0007669"/>
    <property type="project" value="UniProtKB-KW"/>
</dbReference>
<keyword evidence="6 8" id="KW-0408">Iron</keyword>
<organism evidence="11 12">
    <name type="scientific">Riccia fluitans</name>
    <dbReference type="NCBI Taxonomy" id="41844"/>
    <lineage>
        <taxon>Eukaryota</taxon>
        <taxon>Viridiplantae</taxon>
        <taxon>Streptophyta</taxon>
        <taxon>Embryophyta</taxon>
        <taxon>Marchantiophyta</taxon>
        <taxon>Marchantiopsida</taxon>
        <taxon>Marchantiidae</taxon>
        <taxon>Marchantiales</taxon>
        <taxon>Ricciaceae</taxon>
        <taxon>Riccia</taxon>
    </lineage>
</organism>
<dbReference type="InterPro" id="IPR036396">
    <property type="entry name" value="Cyt_P450_sf"/>
</dbReference>
<accession>A0ABD1YUJ2</accession>
<dbReference type="EMBL" id="JBHFFA010000003">
    <property type="protein sequence ID" value="KAL2634442.1"/>
    <property type="molecule type" value="Genomic_DNA"/>
</dbReference>
<keyword evidence="10" id="KW-0472">Membrane</keyword>
<evidence type="ECO:0000256" key="5">
    <source>
        <dbReference type="ARBA" id="ARBA00023002"/>
    </source>
</evidence>
<sequence>MNMEGVMSGGAGGFWMFALPLLSKSGRSTLNEQGHSGVTLLAVGVICALILILFWAGPGGAAWALYRGRKPIPGPRGYPIVGSLMEMGTQAHRKLALLAREYEAEGLMALSMGSTRLVVASSPETAREILHSTAFSDRPIKQSAQQLLFARAIGFAPHGEYWRRLRRIAANHLFSPKRITAHGAARQLECQLMVDTLHELSSMVVDGSVTVRTHLQHAALNNIMGSVFGRRFDFHSTEGRQLKEMTREGFDLLGAFNWADHLPLLEPLDPHNIHGRCADLVPKVVAFVQNIIDEHRLNASTAKDCIAEMDFVDVLLGMEDDDKLSDADMIAVLWEMIFRGTDTTAILTEWILAELVVNPEIQSKLRHELRIVVGDAQSVTEAHIARSPYLLAIVKETLRLHPPGPLLSWARLSTRDTHVAGHLVPAGTTAMVNMWAITHDEKIWENPLEFRPERFTAGDGGVELDVKGSDLRLAPFGAGRRVCPGRALGMATVQMWIAKLVLEFEWSMSSKQPVILDEVLKLSSEMRQPLEACIRKL</sequence>
<dbReference type="FunFam" id="1.10.630.10:FF:000016">
    <property type="entry name" value="Cytochrome P450 78A5"/>
    <property type="match status" value="1"/>
</dbReference>
<evidence type="ECO:0000256" key="3">
    <source>
        <dbReference type="ARBA" id="ARBA00022617"/>
    </source>
</evidence>
<feature type="transmembrane region" description="Helical" evidence="10">
    <location>
        <begin position="39"/>
        <end position="66"/>
    </location>
</feature>
<evidence type="ECO:0000313" key="12">
    <source>
        <dbReference type="Proteomes" id="UP001605036"/>
    </source>
</evidence>
<dbReference type="SUPFAM" id="SSF48264">
    <property type="entry name" value="Cytochrome P450"/>
    <property type="match status" value="1"/>
</dbReference>
<reference evidence="11 12" key="1">
    <citation type="submission" date="2024-09" db="EMBL/GenBank/DDBJ databases">
        <title>Chromosome-scale assembly of Riccia fluitans.</title>
        <authorList>
            <person name="Paukszto L."/>
            <person name="Sawicki J."/>
            <person name="Karawczyk K."/>
            <person name="Piernik-Szablinska J."/>
            <person name="Szczecinska M."/>
            <person name="Mazdziarz M."/>
        </authorList>
    </citation>
    <scope>NUCLEOTIDE SEQUENCE [LARGE SCALE GENOMIC DNA]</scope>
    <source>
        <strain evidence="11">Rf_01</strain>
        <tissue evidence="11">Aerial parts of the thallus</tissue>
    </source>
</reference>
<dbReference type="PANTHER" id="PTHR47946:SF6">
    <property type="entry name" value="CYTOCHROME P450 78A7"/>
    <property type="match status" value="1"/>
</dbReference>
<dbReference type="Gene3D" id="1.10.630.10">
    <property type="entry name" value="Cytochrome P450"/>
    <property type="match status" value="1"/>
</dbReference>
<evidence type="ECO:0000256" key="7">
    <source>
        <dbReference type="ARBA" id="ARBA00023033"/>
    </source>
</evidence>
<dbReference type="AlphaFoldDB" id="A0ABD1YUJ2"/>
<keyword evidence="12" id="KW-1185">Reference proteome</keyword>
<comment type="similarity">
    <text evidence="2 9">Belongs to the cytochrome P450 family.</text>
</comment>
<protein>
    <recommendedName>
        <fullName evidence="13">Cytochrome P450</fullName>
    </recommendedName>
</protein>
<evidence type="ECO:0000256" key="2">
    <source>
        <dbReference type="ARBA" id="ARBA00010617"/>
    </source>
</evidence>
<evidence type="ECO:0000256" key="9">
    <source>
        <dbReference type="RuleBase" id="RU000461"/>
    </source>
</evidence>
<name>A0ABD1YUJ2_9MARC</name>
<gene>
    <name evidence="11" type="ORF">R1flu_005921</name>
</gene>
<dbReference type="Proteomes" id="UP001605036">
    <property type="component" value="Unassembled WGS sequence"/>
</dbReference>
<dbReference type="GO" id="GO:0004497">
    <property type="term" value="F:monooxygenase activity"/>
    <property type="evidence" value="ECO:0007669"/>
    <property type="project" value="UniProtKB-KW"/>
</dbReference>
<evidence type="ECO:0000256" key="6">
    <source>
        <dbReference type="ARBA" id="ARBA00023004"/>
    </source>
</evidence>
<dbReference type="InterPro" id="IPR051996">
    <property type="entry name" value="Cytochrome_P450_78A"/>
</dbReference>
<keyword evidence="3 8" id="KW-0349">Heme</keyword>
<evidence type="ECO:0000256" key="8">
    <source>
        <dbReference type="PIRSR" id="PIRSR602401-1"/>
    </source>
</evidence>
<evidence type="ECO:0000256" key="1">
    <source>
        <dbReference type="ARBA" id="ARBA00001971"/>
    </source>
</evidence>
<dbReference type="Pfam" id="PF00067">
    <property type="entry name" value="p450"/>
    <property type="match status" value="1"/>
</dbReference>
<keyword evidence="5 9" id="KW-0560">Oxidoreductase</keyword>
<evidence type="ECO:0000256" key="4">
    <source>
        <dbReference type="ARBA" id="ARBA00022723"/>
    </source>
</evidence>
<dbReference type="PRINTS" id="PR00463">
    <property type="entry name" value="EP450I"/>
</dbReference>
<dbReference type="InterPro" id="IPR017972">
    <property type="entry name" value="Cyt_P450_CS"/>
</dbReference>
<keyword evidence="10" id="KW-0812">Transmembrane</keyword>
<dbReference type="InterPro" id="IPR001128">
    <property type="entry name" value="Cyt_P450"/>
</dbReference>
<evidence type="ECO:0000256" key="10">
    <source>
        <dbReference type="SAM" id="Phobius"/>
    </source>
</evidence>
<dbReference type="PANTHER" id="PTHR47946">
    <property type="entry name" value="CYTOCHROME P450 78A7-RELATED"/>
    <property type="match status" value="1"/>
</dbReference>
<keyword evidence="4 8" id="KW-0479">Metal-binding</keyword>
<dbReference type="PROSITE" id="PS00086">
    <property type="entry name" value="CYTOCHROME_P450"/>
    <property type="match status" value="1"/>
</dbReference>
<keyword evidence="10" id="KW-1133">Transmembrane helix</keyword>